<evidence type="ECO:0000313" key="1">
    <source>
        <dbReference type="EMBL" id="ASV75710.1"/>
    </source>
</evidence>
<sequence>MVRFALTVFFLRSVDRPSEERLLCQLLILGWLVCLLFSSERGRGNKRRASPSQHHSEISFMFYFLAWLGKV</sequence>
<dbReference type="KEGG" id="ttf:THTE_3108"/>
<dbReference type="AlphaFoldDB" id="A0A286RIC2"/>
<evidence type="ECO:0000313" key="2">
    <source>
        <dbReference type="Proteomes" id="UP000215086"/>
    </source>
</evidence>
<organism evidence="1 2">
    <name type="scientific">Thermogutta terrifontis</name>
    <dbReference type="NCBI Taxonomy" id="1331910"/>
    <lineage>
        <taxon>Bacteria</taxon>
        <taxon>Pseudomonadati</taxon>
        <taxon>Planctomycetota</taxon>
        <taxon>Planctomycetia</taxon>
        <taxon>Pirellulales</taxon>
        <taxon>Thermoguttaceae</taxon>
        <taxon>Thermogutta</taxon>
    </lineage>
</organism>
<proteinExistence type="predicted"/>
<dbReference type="Proteomes" id="UP000215086">
    <property type="component" value="Chromosome"/>
</dbReference>
<name>A0A286RIC2_9BACT</name>
<accession>A0A286RIC2</accession>
<gene>
    <name evidence="1" type="ORF">THTE_3108</name>
</gene>
<dbReference type="EMBL" id="CP018477">
    <property type="protein sequence ID" value="ASV75710.1"/>
    <property type="molecule type" value="Genomic_DNA"/>
</dbReference>
<reference evidence="1 2" key="1">
    <citation type="journal article" name="Front. Microbiol.">
        <title>Sugar Metabolism of the First Thermophilic Planctomycete Thermogutta terrifontis: Comparative Genomic and Transcriptomic Approaches.</title>
        <authorList>
            <person name="Elcheninov A.G."/>
            <person name="Menzel P."/>
            <person name="Gudbergsdottir S.R."/>
            <person name="Slesarev A.I."/>
            <person name="Kadnikov V.V."/>
            <person name="Krogh A."/>
            <person name="Bonch-Osmolovskaya E.A."/>
            <person name="Peng X."/>
            <person name="Kublanov I.V."/>
        </authorList>
    </citation>
    <scope>NUCLEOTIDE SEQUENCE [LARGE SCALE GENOMIC DNA]</scope>
    <source>
        <strain evidence="1 2">R1</strain>
    </source>
</reference>
<keyword evidence="2" id="KW-1185">Reference proteome</keyword>
<protein>
    <submittedName>
        <fullName evidence="1">Uncharacterized protein</fullName>
    </submittedName>
</protein>